<dbReference type="Proteomes" id="UP000717328">
    <property type="component" value="Unassembled WGS sequence"/>
</dbReference>
<keyword evidence="2" id="KW-1185">Reference proteome</keyword>
<comment type="caution">
    <text evidence="1">The sequence shown here is derived from an EMBL/GenBank/DDBJ whole genome shotgun (WGS) entry which is preliminary data.</text>
</comment>
<proteinExistence type="predicted"/>
<sequence>MDESLYVDSQPCPGAQVLWPDELGPFNDTFPWSQIGDEPGSLPFTIEVHERGRRRIAWAKTCWGSYFTSTPCPECTKVPDRIHELASMSLETKPHTNLQFRNPFQLRAWIHDRKDLLNQFKLQALNTGRKLATLVGKVADYGHLVFAVANSDVPRVQAIFQAALKNGSGIRTITRTFTTLKALTIAAWTWLFSSTVLVAEDCCIR</sequence>
<dbReference type="OrthoDB" id="2958558at2759"/>
<dbReference type="AlphaFoldDB" id="A0A9P7FS64"/>
<dbReference type="EMBL" id="JABCKI010006434">
    <property type="protein sequence ID" value="KAG5634390.1"/>
    <property type="molecule type" value="Genomic_DNA"/>
</dbReference>
<protein>
    <submittedName>
        <fullName evidence="1">Uncharacterized protein</fullName>
    </submittedName>
</protein>
<reference evidence="1" key="2">
    <citation type="submission" date="2021-10" db="EMBL/GenBank/DDBJ databases">
        <title>Phylogenomics reveals ancestral predisposition of the termite-cultivated fungus Termitomyces towards a domesticated lifestyle.</title>
        <authorList>
            <person name="Auxier B."/>
            <person name="Grum-Grzhimaylo A."/>
            <person name="Cardenas M.E."/>
            <person name="Lodge J.D."/>
            <person name="Laessoe T."/>
            <person name="Pedersen O."/>
            <person name="Smith M.E."/>
            <person name="Kuyper T.W."/>
            <person name="Franco-Molano E.A."/>
            <person name="Baroni T.J."/>
            <person name="Aanen D.K."/>
        </authorList>
    </citation>
    <scope>NUCLEOTIDE SEQUENCE</scope>
    <source>
        <strain evidence="1">D49</strain>
    </source>
</reference>
<reference evidence="1" key="1">
    <citation type="submission" date="2021-02" db="EMBL/GenBank/DDBJ databases">
        <authorList>
            <person name="Nieuwenhuis M."/>
            <person name="Van De Peppel L.J.J."/>
        </authorList>
    </citation>
    <scope>NUCLEOTIDE SEQUENCE</scope>
    <source>
        <strain evidence="1">D49</strain>
    </source>
</reference>
<gene>
    <name evidence="1" type="ORF">H0H81_002141</name>
</gene>
<evidence type="ECO:0000313" key="1">
    <source>
        <dbReference type="EMBL" id="KAG5634390.1"/>
    </source>
</evidence>
<organism evidence="1 2">
    <name type="scientific">Sphagnurus paluster</name>
    <dbReference type="NCBI Taxonomy" id="117069"/>
    <lineage>
        <taxon>Eukaryota</taxon>
        <taxon>Fungi</taxon>
        <taxon>Dikarya</taxon>
        <taxon>Basidiomycota</taxon>
        <taxon>Agaricomycotina</taxon>
        <taxon>Agaricomycetes</taxon>
        <taxon>Agaricomycetidae</taxon>
        <taxon>Agaricales</taxon>
        <taxon>Tricholomatineae</taxon>
        <taxon>Lyophyllaceae</taxon>
        <taxon>Sphagnurus</taxon>
    </lineage>
</organism>
<accession>A0A9P7FS64</accession>
<evidence type="ECO:0000313" key="2">
    <source>
        <dbReference type="Proteomes" id="UP000717328"/>
    </source>
</evidence>
<name>A0A9P7FS64_9AGAR</name>